<reference evidence="3" key="1">
    <citation type="journal article" date="2018" name="Nat. Microbiol.">
        <title>Leveraging single-cell genomics to expand the fungal tree of life.</title>
        <authorList>
            <person name="Ahrendt S.R."/>
            <person name="Quandt C.A."/>
            <person name="Ciobanu D."/>
            <person name="Clum A."/>
            <person name="Salamov A."/>
            <person name="Andreopoulos B."/>
            <person name="Cheng J.F."/>
            <person name="Woyke T."/>
            <person name="Pelin A."/>
            <person name="Henrissat B."/>
            <person name="Reynolds N.K."/>
            <person name="Benny G.L."/>
            <person name="Smith M.E."/>
            <person name="James T.Y."/>
            <person name="Grigoriev I.V."/>
        </authorList>
    </citation>
    <scope>NUCLEOTIDE SEQUENCE [LARGE SCALE GENOMIC DNA]</scope>
    <source>
        <strain evidence="3">ATCC 52028</strain>
    </source>
</reference>
<dbReference type="Proteomes" id="UP000274922">
    <property type="component" value="Unassembled WGS sequence"/>
</dbReference>
<organism evidence="2 3">
    <name type="scientific">Caulochytrium protostelioides</name>
    <dbReference type="NCBI Taxonomy" id="1555241"/>
    <lineage>
        <taxon>Eukaryota</taxon>
        <taxon>Fungi</taxon>
        <taxon>Fungi incertae sedis</taxon>
        <taxon>Chytridiomycota</taxon>
        <taxon>Chytridiomycota incertae sedis</taxon>
        <taxon>Chytridiomycetes</taxon>
        <taxon>Caulochytriales</taxon>
        <taxon>Caulochytriaceae</taxon>
        <taxon>Caulochytrium</taxon>
    </lineage>
</organism>
<feature type="region of interest" description="Disordered" evidence="1">
    <location>
        <begin position="895"/>
        <end position="916"/>
    </location>
</feature>
<dbReference type="PANTHER" id="PTHR15922">
    <property type="entry name" value="NEUROBLASTOMA-AMPLIFIED SEQUENCE"/>
    <property type="match status" value="1"/>
</dbReference>
<dbReference type="OrthoDB" id="27490at2759"/>
<feature type="region of interest" description="Disordered" evidence="1">
    <location>
        <begin position="1360"/>
        <end position="1380"/>
    </location>
</feature>
<dbReference type="GO" id="GO:0000149">
    <property type="term" value="F:SNARE binding"/>
    <property type="evidence" value="ECO:0007669"/>
    <property type="project" value="TreeGrafter"/>
</dbReference>
<feature type="region of interest" description="Disordered" evidence="1">
    <location>
        <begin position="1"/>
        <end position="58"/>
    </location>
</feature>
<sequence length="2514" mass="268032">MAGSPPASAASSPHATSPSPSGSTLPSAAPPSAGLPRPDGTAPPQEGGETALLHDGGPVRRWKAAATDLPPRVEARLALAAPRLPRLARRVADLVAGRRLAADVPRRYVDACMQLGANTLGAASPDKRRFAVWLPNGVLELMGAQLRWPSYAQLALGEAAAVAPALRRMQWSPDSRFLALADALGTVSVLSHHGALVVQIPARPALRRWLNPLLRPVSALVWPPPACHLGHSEAHAAAALTSAASGSAAAESTGGRVFSFAGKLYTHECLVVMADGAVVAALLNHTTLTLFERTSSAVPAPVVLSRDAGVPGQAIWMHERRLGPSGILDAVLLPSTAETTELALSVPYLDTTQPHDAAPCPHAATPAITCPPLGHLVRFRLVATASWYEPVTDDDDAARVLHALPDAMEHPAPPSPAAASPSGLTEAERKRSYASVRLSPDHDLVAALNFDQEIVVQALDRAHPAMWMVDRDRLGALLGLATPLPLVQFSWWSSRVVAALTAAGSWVLLRLGPQGAIACERLHPLRDAVAPPYERLDVIPNSTFVLTSLTAAAAATAPELVASAGARPGAVVPARGLGATLAGLAASLRPAMAAWGRGNAGPAPLVDLAQPPSLWRPRPMRLLEVTLHAFEALSPAMALQIQIHDGQYDVAMALCETYGLDTDVVYQHLWNTRREINAETLALLDKIKNTRWVYHALLTKVADDAHQQVEMIRYGLALSRGVTLASVEAAVSRVLDGDSKSPRSPPNSGKQSDADDEAVLEITVLRRELLTLQDRLETHEAIYAGAFLERGPDAWRAHFEVFRYQSLIKKSFEYAARENFRALEIVMTRHAEVLPYRFAILESIPESSPIDNYEGLLPRLLGDRERPFLNIPWRRKDWSDDDLVTELLHCLETEASGADPVRRPDTTPPDGIQPTPELADAEALAAWYMARAAAIESAAGQVRIALKLLEFAQDHGIVVPPDHVAQYRLLAHLVYAPLSHDHPLVDLTMAALQAMPDGEKLMQAVLCTDDPEAAFRAFALPPTGLPLGAAGLVAFFTQLGNTRPHVCFQLLPLITDAEQRADIVLAMLQGSTSVNVAFLWQLYGLLNEAYHHTEALQTALQGIRILDVLAKYAPRDVSMATLPALLADPAKQVHLIQSAMLTHSRVSVLQIQSDVQELQALGFGQSASVQADVSRRVLAAACRQQDWAAIERLTQLRHLARRDIDAVMVEASNELIDMAEPASSDAALQQTTALLQRFAMLFESRGLPAGPAIGRQRQLLRAIRLLLDAKLPSQEDAHARMMPFQMRLHRDPIALFRHIMHHRPKLAHDLSAVQTLMAGLGMPSSARRAVYAILVTRALASRDTQTAMTLGRLVLQQGDADDEHDADADPAATAGNPRRSIGPTFRPLHVAADDENVVAAIHQLAQLPMWTAAERAALLGFCVVHDTELALLPPLLAAWRHAALALPGMDGPVPALGPAAMPSEHDQIALQTVDLILDPHFDHLKQVLHGLAPRADQAPLALRYTLIAVVAQHAAAAGRAVPLDLASLSLDDVVEAVGAALGDASAPIAASAANGDASVSVAALLAEAQAACAAWIQRVTTQDRHDALQTHARPLGLDVQQLLADPHGALVSAASDPWLTETATASLQTVARLVAVPLSVVPTARLQSLVDAMADLDDGDAIDAAYRAFTAVHDQYQADLPVDTALCDLYRACHISVSRVSLRHPTYVALAKRMLGWPARLVEPDAAAALESRVRLLEKLERFRYGLVPTMRDLVQGATSALVLATAHAILANARPGDDTVLQLARKLAGGFAHVAPAPGLSDPPRERAPVTPDALIPRYVDELVSALRATTLGACAPQADRITARPGHFTEHAMTDAVHVAITVASQDAARSRLDGMQFLLQAIANALRLRVAPYADDDAAEDIAAFDTLLASVLALCLPLEPRVELVAAAQRLVPARDAVWATRARQLAFLQSAAALCSESEIIRLDALALLAPSEVPTAFVKLLLGFLGDGMAISECRALVDHAAPWHQSLACDAHEPQDTMARLLQAAYLVCGWQSGPEALDHVLATLGDDEDRGTAAPIAMLRALVEHGRRTWPKPVAASVAQRLVADPSLVAAYGLKDILMRVAMAEPDPHKPTLAWFRQRLALNADEAASVQSVRLAPFVRAVVDDARVVVTDDVFASAASVAAFFAEHIAPAMQSEPQIHAAAAVVQALDDPEPVAAPFILAALAVPDVASATASTRGHHDATAVWTRYAAAVAWRLDGLGLDEAAWRARVDPLVRNTLAARVQAADAGRRRGAECSRLLYEVLVGAPDVAVAPLADALADALARAPADATACELLRWLLVSRGYGRAVPVAPGCPPPPLGPAAQFLHIVQRLASAPDPPAADGRGAAAAETTAQILTDAGVAACQLLGMDAAETRHYALAPAALQRLLDHAQTQSLLAAVDTHDHVHDPGAGAQGGRRGAGAAAASASLWDRTWYALLQTTTIGSRATERGPRRRFEQLDALVMAEAARAQIQLDSLMQLARPAF</sequence>
<gene>
    <name evidence="2" type="ORF">CXG81DRAFT_24181</name>
</gene>
<accession>A0A4P9XDF3</accession>
<evidence type="ECO:0000256" key="1">
    <source>
        <dbReference type="SAM" id="MobiDB-lite"/>
    </source>
</evidence>
<name>A0A4P9XDF3_9FUNG</name>
<dbReference type="PANTHER" id="PTHR15922:SF2">
    <property type="entry name" value="NBAS SUBUNIT OF NRZ TETHERING COMPLEX"/>
    <property type="match status" value="1"/>
</dbReference>
<feature type="region of interest" description="Disordered" evidence="1">
    <location>
        <begin position="407"/>
        <end position="426"/>
    </location>
</feature>
<feature type="region of interest" description="Disordered" evidence="1">
    <location>
        <begin position="735"/>
        <end position="755"/>
    </location>
</feature>
<proteinExistence type="predicted"/>
<protein>
    <submittedName>
        <fullName evidence="2">Uncharacterized protein</fullName>
    </submittedName>
</protein>
<evidence type="ECO:0000313" key="2">
    <source>
        <dbReference type="EMBL" id="RKP03181.1"/>
    </source>
</evidence>
<dbReference type="GO" id="GO:0006890">
    <property type="term" value="P:retrograde vesicle-mediated transport, Golgi to endoplasmic reticulum"/>
    <property type="evidence" value="ECO:0007669"/>
    <property type="project" value="TreeGrafter"/>
</dbReference>
<dbReference type="STRING" id="1555241.A0A4P9XDF3"/>
<keyword evidence="3" id="KW-1185">Reference proteome</keyword>
<dbReference type="GO" id="GO:0070939">
    <property type="term" value="C:Dsl1/NZR complex"/>
    <property type="evidence" value="ECO:0007669"/>
    <property type="project" value="TreeGrafter"/>
</dbReference>
<dbReference type="EMBL" id="ML014127">
    <property type="protein sequence ID" value="RKP03181.1"/>
    <property type="molecule type" value="Genomic_DNA"/>
</dbReference>
<feature type="compositionally biased region" description="Low complexity" evidence="1">
    <location>
        <begin position="1"/>
        <end position="36"/>
    </location>
</feature>
<evidence type="ECO:0000313" key="3">
    <source>
        <dbReference type="Proteomes" id="UP000274922"/>
    </source>
</evidence>